<dbReference type="OMA" id="FAILWYR"/>
<feature type="transmembrane region" description="Helical" evidence="1">
    <location>
        <begin position="99"/>
        <end position="124"/>
    </location>
</feature>
<dbReference type="Gramene" id="RZC45267">
    <property type="protein sequence ID" value="RZC45267"/>
    <property type="gene ID" value="C5167_038227"/>
</dbReference>
<keyword evidence="1" id="KW-0812">Transmembrane</keyword>
<dbReference type="PANTHER" id="PTHR36000">
    <property type="entry name" value="DEFECTIVE 1273 PROTEIN, PUTATIVE-RELATED"/>
    <property type="match status" value="1"/>
</dbReference>
<reference evidence="2 3" key="1">
    <citation type="journal article" date="2018" name="Science">
        <title>The opium poppy genome and morphinan production.</title>
        <authorList>
            <person name="Guo L."/>
            <person name="Winzer T."/>
            <person name="Yang X."/>
            <person name="Li Y."/>
            <person name="Ning Z."/>
            <person name="He Z."/>
            <person name="Teodor R."/>
            <person name="Lu Y."/>
            <person name="Bowser T.A."/>
            <person name="Graham I.A."/>
            <person name="Ye K."/>
        </authorList>
    </citation>
    <scope>NUCLEOTIDE SEQUENCE [LARGE SCALE GENOMIC DNA]</scope>
    <source>
        <strain evidence="3">cv. HN1</strain>
        <tissue evidence="2">Leaves</tissue>
    </source>
</reference>
<accession>A0A4Y7I8J7</accession>
<proteinExistence type="predicted"/>
<keyword evidence="3" id="KW-1185">Reference proteome</keyword>
<organism evidence="2 3">
    <name type="scientific">Papaver somniferum</name>
    <name type="common">Opium poppy</name>
    <dbReference type="NCBI Taxonomy" id="3469"/>
    <lineage>
        <taxon>Eukaryota</taxon>
        <taxon>Viridiplantae</taxon>
        <taxon>Streptophyta</taxon>
        <taxon>Embryophyta</taxon>
        <taxon>Tracheophyta</taxon>
        <taxon>Spermatophyta</taxon>
        <taxon>Magnoliopsida</taxon>
        <taxon>Ranunculales</taxon>
        <taxon>Papaveraceae</taxon>
        <taxon>Papaveroideae</taxon>
        <taxon>Papaver</taxon>
    </lineage>
</organism>
<gene>
    <name evidence="2" type="ORF">C5167_038227</name>
</gene>
<dbReference type="OrthoDB" id="1934999at2759"/>
<feature type="transmembrane region" description="Helical" evidence="1">
    <location>
        <begin position="169"/>
        <end position="185"/>
    </location>
</feature>
<keyword evidence="1" id="KW-0472">Membrane</keyword>
<dbReference type="PANTHER" id="PTHR36000:SF2">
    <property type="entry name" value="DEFECTIVE 1273 PROTEIN, PUTATIVE-RELATED"/>
    <property type="match status" value="1"/>
</dbReference>
<name>A0A4Y7I8J7_PAPSO</name>
<protein>
    <submittedName>
        <fullName evidence="2">Uncharacterized protein</fullName>
    </submittedName>
</protein>
<sequence length="223" mass="25381">MSSTRVSLTTTSRFPFRIKERYQSHLGRQCLNFSDRSRGLCIFQTTQSIVSCSMNMSAAESDDPRKMNLDRAMDSARTVWESFPEPVKTFPWAKVAVNFLQLLADLVFVVVKYLSVPVLAITSLSEMSYSAHERKMAFIPVPMLAGILVAGVFSGTFLELSPTLKEARFPYHLVAIALFFLLLKLPGPYYPFWGRILIPHFANGGLLWTLWLSFQWNRKVQTV</sequence>
<evidence type="ECO:0000313" key="3">
    <source>
        <dbReference type="Proteomes" id="UP000316621"/>
    </source>
</evidence>
<dbReference type="Proteomes" id="UP000316621">
    <property type="component" value="Chromosome 1"/>
</dbReference>
<evidence type="ECO:0000256" key="1">
    <source>
        <dbReference type="SAM" id="Phobius"/>
    </source>
</evidence>
<dbReference type="AlphaFoldDB" id="A0A4Y7I8J7"/>
<keyword evidence="1" id="KW-1133">Transmembrane helix</keyword>
<feature type="transmembrane region" description="Helical" evidence="1">
    <location>
        <begin position="192"/>
        <end position="214"/>
    </location>
</feature>
<evidence type="ECO:0000313" key="2">
    <source>
        <dbReference type="EMBL" id="RZC45267.1"/>
    </source>
</evidence>
<dbReference type="EMBL" id="CM010715">
    <property type="protein sequence ID" value="RZC45267.1"/>
    <property type="molecule type" value="Genomic_DNA"/>
</dbReference>
<feature type="transmembrane region" description="Helical" evidence="1">
    <location>
        <begin position="136"/>
        <end position="157"/>
    </location>
</feature>